<dbReference type="InterPro" id="IPR016181">
    <property type="entry name" value="Acyl_CoA_acyltransferase"/>
</dbReference>
<keyword evidence="2" id="KW-0012">Acyltransferase</keyword>
<gene>
    <name evidence="4" type="ORF">IV52_GL000244</name>
</gene>
<organism evidence="4 5">
    <name type="scientific">Fructilactobacillus lindneri DSM 20690 = JCM 11027</name>
    <dbReference type="NCBI Taxonomy" id="1122148"/>
    <lineage>
        <taxon>Bacteria</taxon>
        <taxon>Bacillati</taxon>
        <taxon>Bacillota</taxon>
        <taxon>Bacilli</taxon>
        <taxon>Lactobacillales</taxon>
        <taxon>Lactobacillaceae</taxon>
        <taxon>Fructilactobacillus</taxon>
    </lineage>
</organism>
<dbReference type="CDD" id="cd04301">
    <property type="entry name" value="NAT_SF"/>
    <property type="match status" value="1"/>
</dbReference>
<dbReference type="EMBL" id="JQBT01000024">
    <property type="protein sequence ID" value="KRN79563.1"/>
    <property type="molecule type" value="Genomic_DNA"/>
</dbReference>
<keyword evidence="5" id="KW-1185">Reference proteome</keyword>
<dbReference type="Gene3D" id="3.40.630.30">
    <property type="match status" value="1"/>
</dbReference>
<dbReference type="PANTHER" id="PTHR43420">
    <property type="entry name" value="ACETYLTRANSFERASE"/>
    <property type="match status" value="1"/>
</dbReference>
<dbReference type="RefSeq" id="WP_054646828.1">
    <property type="nucleotide sequence ID" value="NZ_FUXS01000003.1"/>
</dbReference>
<dbReference type="AlphaFoldDB" id="A0A0R2JR22"/>
<dbReference type="InterPro" id="IPR000182">
    <property type="entry name" value="GNAT_dom"/>
</dbReference>
<evidence type="ECO:0000256" key="1">
    <source>
        <dbReference type="ARBA" id="ARBA00022679"/>
    </source>
</evidence>
<comment type="caution">
    <text evidence="4">The sequence shown here is derived from an EMBL/GenBank/DDBJ whole genome shotgun (WGS) entry which is preliminary data.</text>
</comment>
<evidence type="ECO:0000256" key="2">
    <source>
        <dbReference type="ARBA" id="ARBA00023315"/>
    </source>
</evidence>
<protein>
    <submittedName>
        <fullName evidence="4">N-acetyltransferase</fullName>
    </submittedName>
</protein>
<evidence type="ECO:0000313" key="5">
    <source>
        <dbReference type="Proteomes" id="UP000051565"/>
    </source>
</evidence>
<feature type="domain" description="N-acetyltransferase" evidence="3">
    <location>
        <begin position="4"/>
        <end position="173"/>
    </location>
</feature>
<dbReference type="SUPFAM" id="SSF55729">
    <property type="entry name" value="Acyl-CoA N-acyltransferases (Nat)"/>
    <property type="match status" value="1"/>
</dbReference>
<dbReference type="PATRIC" id="fig|1122148.6.peg.257"/>
<dbReference type="Proteomes" id="UP000051565">
    <property type="component" value="Unassembled WGS sequence"/>
</dbReference>
<dbReference type="PANTHER" id="PTHR43420:SF47">
    <property type="entry name" value="N-ACETYLTRANSFERASE DOMAIN-CONTAINING PROTEIN"/>
    <property type="match status" value="1"/>
</dbReference>
<accession>A0A0R2JR22</accession>
<proteinExistence type="predicted"/>
<reference evidence="4 5" key="1">
    <citation type="journal article" date="2015" name="Genome Announc.">
        <title>Expanding the biotechnology potential of lactobacilli through comparative genomics of 213 strains and associated genera.</title>
        <authorList>
            <person name="Sun Z."/>
            <person name="Harris H.M."/>
            <person name="McCann A."/>
            <person name="Guo C."/>
            <person name="Argimon S."/>
            <person name="Zhang W."/>
            <person name="Yang X."/>
            <person name="Jeffery I.B."/>
            <person name="Cooney J.C."/>
            <person name="Kagawa T.F."/>
            <person name="Liu W."/>
            <person name="Song Y."/>
            <person name="Salvetti E."/>
            <person name="Wrobel A."/>
            <person name="Rasinkangas P."/>
            <person name="Parkhill J."/>
            <person name="Rea M.C."/>
            <person name="O'Sullivan O."/>
            <person name="Ritari J."/>
            <person name="Douillard F.P."/>
            <person name="Paul Ross R."/>
            <person name="Yang R."/>
            <person name="Briner A.E."/>
            <person name="Felis G.E."/>
            <person name="de Vos W.M."/>
            <person name="Barrangou R."/>
            <person name="Klaenhammer T.R."/>
            <person name="Caufield P.W."/>
            <person name="Cui Y."/>
            <person name="Zhang H."/>
            <person name="O'Toole P.W."/>
        </authorList>
    </citation>
    <scope>NUCLEOTIDE SEQUENCE [LARGE SCALE GENOMIC DNA]</scope>
    <source>
        <strain evidence="4 5">DSM 20690</strain>
    </source>
</reference>
<dbReference type="Pfam" id="PF00583">
    <property type="entry name" value="Acetyltransf_1"/>
    <property type="match status" value="1"/>
</dbReference>
<dbReference type="STRING" id="53444.AYR59_01875"/>
<dbReference type="GeneID" id="61249630"/>
<name>A0A0R2JR22_9LACO</name>
<keyword evidence="1 4" id="KW-0808">Transferase</keyword>
<dbReference type="OrthoDB" id="7205533at2"/>
<evidence type="ECO:0000313" key="4">
    <source>
        <dbReference type="EMBL" id="KRN79563.1"/>
    </source>
</evidence>
<sequence length="173" mass="19807">MEQLEVKQISLVQLSELQKISRLTFADTFGAANTETDLKKYLDEAYSNQKLTKELNNPETFFYFGYIDHQLAGYLKLNVGKAQSDKVSNNSLEVERIYILPAFKRHGLGKKLIEVAESIAKQKHKDNLWLGVWEGNPKAIAFYQAQGFERIGQHTFVVGDDPQTDYLMEKSIK</sequence>
<dbReference type="InterPro" id="IPR050680">
    <property type="entry name" value="YpeA/RimI_acetyltransf"/>
</dbReference>
<dbReference type="PROSITE" id="PS51186">
    <property type="entry name" value="GNAT"/>
    <property type="match status" value="1"/>
</dbReference>
<dbReference type="GO" id="GO:0016747">
    <property type="term" value="F:acyltransferase activity, transferring groups other than amino-acyl groups"/>
    <property type="evidence" value="ECO:0007669"/>
    <property type="project" value="InterPro"/>
</dbReference>
<evidence type="ECO:0000259" key="3">
    <source>
        <dbReference type="PROSITE" id="PS51186"/>
    </source>
</evidence>